<dbReference type="PANTHER" id="PTHR30121">
    <property type="entry name" value="UNCHARACTERIZED PROTEIN YJGR-RELATED"/>
    <property type="match status" value="1"/>
</dbReference>
<sequence length="1722" mass="193750">MVISSPQSELKISLLAEALLKEIRGTSAGHCARIDFLELDDALPLCRRLRASKQAEQGALFHILTTERAHTPDDPLFITPDRAIELRNRKVGCFCLFIPAGSVDATASSLANAFAPIDGRRLYEAALQELRQRLQDVSPEAAAQVQTVLSRLRNWPGLSHERRLDFVAAAYEHVLNGTANKIGLELWRVGLISDARPNFTDFLDRNRRLTTLLARPKKFDATLVERVQELKVESRTARELLRFLQGKALSDVHDWSRALVEKGLTLDRWEFIQYEESDLRDFEIEPFANAKGEVDRFCHLAQPDGAGGALYAYYGGKGDVVVRWKCKPDKPRNLGGWRVAIVPEESEPGFRDSLWEQDLTPGRRKVTIKLEKLGLDSEEPPDYPVCVRIAPLGPDHNELVKASDGEEQIFYKDSLPFYLTLDPASLPPETTTREKRQTVPTLSYGRLKIGSEVRETILEESQPQWQQRECTYFSVLVNGRQRLMLALSQTLLQLERRVLKEPLQGGCFILELDDPRPVDEEAIQPFRLTPGESEKWQHFWRQRELFFRRLRQSEARDVIEVADWSSGPELADAAVRYAQAYHELLQHLRESGADLHEIKQALSVDSLLIRFLDQQQQVEEALVILPTHPLRAAWFAGYTRLLASWEEQLLEQQKKQRKHKIDLEALRQLVPANVPPFGYHAATSTVFLFFQNLLFFYGVALPADAPDPHRRYTDIATVLKASPEQADPGDIRPERLSEHLKLFQALHPYANPLVLTLVNPDRGALLGEALKGLAPSQNEEEDAELPVGTLPVLQITSYSESWQSGTLQALTQALQQNGSRFSHGPDQQTDHFLPALATTARPLRLLQEEEQEPPEAHLAIVSDLMRPHLVAVPIRGTLSLNSEMGSFSLYGLLARFVPQFNQENATLLWRYQINTFGGRPLPHPEGPRYSETLINLHTALLKAGGYLLSGREETQPALQVALTSERRALLEKLHQRTNWVITLDRFFTLDYYDSPYLPGLEEMARKYVLDYLPEFTEGLGHRMMVTTSWHEEISAMLTQAMAELGFSRIEESVSHLLRYLKIISGRLALEALESPTSAAAALGLGVVTVWLHRQNRLKQAVLLPVDLYPRIFSLSGTGQPAQGERRCDLALIALKRNIVEATFIEVKWRRGTVPLERLAADMALQMQATAATMRQRFFDPQQLDGALQRAYLANVLRFSFERSRRYQLFDPDAEATFLENLARFEKEELDFRPSYEGYIVSLDSEPRRPLIVEGARIRVLTASDFQQLPELLQLPAPDTQGEGPGPVSETWAETSIDEFAEPIDRESTPAALAGSSPSGQAPTQPTSQTAGLQPKLEQQLERIGREEAEGTLLIRADQEQGQARPSGSAPIRVLLGQAASGSIYWTPGIESSPHLFILGIPGQGKSWTIEHILCALGQQGVPALVLDFHGQFADSQGRYYQSIHPTVLDAARGLPFNPFECSASGQAWRANALAVSEIFAQVAGLREMQRDTVFTAIRDAYQVHGFEDELSEEEQRDLTYPSIQEVFRRIAQQEQRHHSINVTARCRPLLEMNLFRPVEPPVNLRSLIGQGLVIDLHQLYAELLQLSAGAFVLHKIYKDMFQWGPAERLRLAIVLDEAHRLAKDKTLPRLMKEGRKFGIAVIVASQSLNDFHPEVLSNAGTRIIFRMNYPESRKVVGLIRTGQSNQTLAEHVEQLSVGTAYVQTPAMRQALIVRMGTGAGSS</sequence>
<dbReference type="Pfam" id="PF01935">
    <property type="entry name" value="DUF87"/>
    <property type="match status" value="1"/>
</dbReference>
<evidence type="ECO:0000313" key="3">
    <source>
        <dbReference type="EMBL" id="BBH95966.1"/>
    </source>
</evidence>
<dbReference type="SUPFAM" id="SSF52540">
    <property type="entry name" value="P-loop containing nucleoside triphosphate hydrolases"/>
    <property type="match status" value="1"/>
</dbReference>
<gene>
    <name evidence="3" type="ORF">KTA_41650</name>
</gene>
<dbReference type="CDD" id="cd01127">
    <property type="entry name" value="TrwB_TraG_TraD_VirD4"/>
    <property type="match status" value="1"/>
</dbReference>
<dbReference type="InterPro" id="IPR027417">
    <property type="entry name" value="P-loop_NTPase"/>
</dbReference>
<feature type="domain" description="Helicase HerA central" evidence="2">
    <location>
        <begin position="1392"/>
        <end position="1586"/>
    </location>
</feature>
<name>A0A455T947_9CHLR</name>
<protein>
    <recommendedName>
        <fullName evidence="2">Helicase HerA central domain-containing protein</fullName>
    </recommendedName>
</protein>
<evidence type="ECO:0000259" key="2">
    <source>
        <dbReference type="Pfam" id="PF01935"/>
    </source>
</evidence>
<dbReference type="InterPro" id="IPR002789">
    <property type="entry name" value="HerA_central"/>
</dbReference>
<feature type="compositionally biased region" description="Polar residues" evidence="1">
    <location>
        <begin position="1315"/>
        <end position="1331"/>
    </location>
</feature>
<proteinExistence type="predicted"/>
<accession>A0A455T947</accession>
<dbReference type="InterPro" id="IPR051162">
    <property type="entry name" value="T4SS_component"/>
</dbReference>
<organism evidence="3">
    <name type="scientific">Thermogemmatispora argillosa</name>
    <dbReference type="NCBI Taxonomy" id="2045280"/>
    <lineage>
        <taxon>Bacteria</taxon>
        <taxon>Bacillati</taxon>
        <taxon>Chloroflexota</taxon>
        <taxon>Ktedonobacteria</taxon>
        <taxon>Thermogemmatisporales</taxon>
        <taxon>Thermogemmatisporaceae</taxon>
        <taxon>Thermogemmatispora</taxon>
    </lineage>
</organism>
<evidence type="ECO:0000256" key="1">
    <source>
        <dbReference type="SAM" id="MobiDB-lite"/>
    </source>
</evidence>
<feature type="region of interest" description="Disordered" evidence="1">
    <location>
        <begin position="1307"/>
        <end position="1333"/>
    </location>
</feature>
<reference evidence="3" key="1">
    <citation type="submission" date="2018-12" db="EMBL/GenBank/DDBJ databases">
        <title>Novel natural products biosynthetic potential of the class Ktedonobacteria.</title>
        <authorList>
            <person name="Zheng Y."/>
            <person name="Saitou A."/>
            <person name="Wang C.M."/>
            <person name="Toyoda A."/>
            <person name="Minakuchi Y."/>
            <person name="Sekiguchi Y."/>
            <person name="Ueda K."/>
            <person name="Takano H."/>
            <person name="Sakai Y."/>
            <person name="Yokota A."/>
            <person name="Yabe S."/>
        </authorList>
    </citation>
    <scope>NUCLEOTIDE SEQUENCE</scope>
    <source>
        <strain evidence="3">A3-2</strain>
    </source>
</reference>
<dbReference type="EMBL" id="AP019377">
    <property type="protein sequence ID" value="BBH95966.1"/>
    <property type="molecule type" value="Genomic_DNA"/>
</dbReference>
<dbReference type="PANTHER" id="PTHR30121:SF6">
    <property type="entry name" value="SLR6007 PROTEIN"/>
    <property type="match status" value="1"/>
</dbReference>
<dbReference type="Gene3D" id="3.40.50.300">
    <property type="entry name" value="P-loop containing nucleotide triphosphate hydrolases"/>
    <property type="match status" value="2"/>
</dbReference>